<evidence type="ECO:0000256" key="4">
    <source>
        <dbReference type="ARBA" id="ARBA00023306"/>
    </source>
</evidence>
<keyword evidence="3" id="KW-0159">Chromosome partition</keyword>
<dbReference type="InterPro" id="IPR036390">
    <property type="entry name" value="WH_DNA-bd_sf"/>
</dbReference>
<keyword evidence="1" id="KW-0963">Cytoplasm</keyword>
<keyword evidence="2" id="KW-0132">Cell division</keyword>
<gene>
    <name evidence="5" type="ORF">AUJ30_00280</name>
</gene>
<protein>
    <submittedName>
        <fullName evidence="5">SMC-Scp complex subunit ScpB</fullName>
    </submittedName>
</protein>
<comment type="caution">
    <text evidence="5">The sequence shown here is derived from an EMBL/GenBank/DDBJ whole genome shotgun (WGS) entry which is preliminary data.</text>
</comment>
<evidence type="ECO:0000313" key="5">
    <source>
        <dbReference type="EMBL" id="OIO65826.1"/>
    </source>
</evidence>
<dbReference type="EMBL" id="MNWX01000005">
    <property type="protein sequence ID" value="OIO65826.1"/>
    <property type="molecule type" value="Genomic_DNA"/>
</dbReference>
<dbReference type="PANTHER" id="PTHR34298:SF2">
    <property type="entry name" value="SEGREGATION AND CONDENSATION PROTEIN B"/>
    <property type="match status" value="1"/>
</dbReference>
<dbReference type="PANTHER" id="PTHR34298">
    <property type="entry name" value="SEGREGATION AND CONDENSATION PROTEIN B"/>
    <property type="match status" value="1"/>
</dbReference>
<keyword evidence="4" id="KW-0131">Cell cycle</keyword>
<dbReference type="PIRSF" id="PIRSF019345">
    <property type="entry name" value="ScpB"/>
    <property type="match status" value="1"/>
</dbReference>
<dbReference type="Pfam" id="PF04079">
    <property type="entry name" value="SMC_ScpB"/>
    <property type="match status" value="1"/>
</dbReference>
<evidence type="ECO:0000256" key="3">
    <source>
        <dbReference type="ARBA" id="ARBA00022829"/>
    </source>
</evidence>
<proteinExistence type="predicted"/>
<organism evidence="5 6">
    <name type="scientific">Candidatus Wolfebacteria bacterium CG1_02_39_135</name>
    <dbReference type="NCBI Taxonomy" id="1805425"/>
    <lineage>
        <taxon>Bacteria</taxon>
        <taxon>Candidatus Wolfeibacteriota</taxon>
    </lineage>
</organism>
<name>A0A1J4XVN9_9BACT</name>
<dbReference type="Gene3D" id="1.10.10.10">
    <property type="entry name" value="Winged helix-like DNA-binding domain superfamily/Winged helix DNA-binding domain"/>
    <property type="match status" value="2"/>
</dbReference>
<sequence length="181" mass="20671">MENANKISAAIEAILFVYGEPMEIKKITKLFKTDETTVKEALKNLEQEFSAENRGLKLIFKDSPAGGSVQLATKPDFASFFENFIKEEFKENLTPASLETLSLIAYLGPVSRAQIDYYRGVNSTFILRSLLIRGLIERYPDPKRTNIYLYEASFNLLKYLGISKVEELPEYEKFKGLSQNF</sequence>
<accession>A0A1J4XVN9</accession>
<dbReference type="AlphaFoldDB" id="A0A1J4XVN9"/>
<evidence type="ECO:0000256" key="1">
    <source>
        <dbReference type="ARBA" id="ARBA00022490"/>
    </source>
</evidence>
<dbReference type="Proteomes" id="UP000182693">
    <property type="component" value="Unassembled WGS sequence"/>
</dbReference>
<dbReference type="GO" id="GO:0051301">
    <property type="term" value="P:cell division"/>
    <property type="evidence" value="ECO:0007669"/>
    <property type="project" value="UniProtKB-KW"/>
</dbReference>
<reference evidence="5 6" key="1">
    <citation type="journal article" date="2016" name="Environ. Microbiol.">
        <title>Genomic resolution of a cold subsurface aquifer community provides metabolic insights for novel microbes adapted to high CO concentrations.</title>
        <authorList>
            <person name="Probst A.J."/>
            <person name="Castelle C.J."/>
            <person name="Singh A."/>
            <person name="Brown C.T."/>
            <person name="Anantharaman K."/>
            <person name="Sharon I."/>
            <person name="Hug L.A."/>
            <person name="Burstein D."/>
            <person name="Emerson J.B."/>
            <person name="Thomas B.C."/>
            <person name="Banfield J.F."/>
        </authorList>
    </citation>
    <scope>NUCLEOTIDE SEQUENCE [LARGE SCALE GENOMIC DNA]</scope>
    <source>
        <strain evidence="5">CG1_02_39_135</strain>
    </source>
</reference>
<dbReference type="GO" id="GO:0051304">
    <property type="term" value="P:chromosome separation"/>
    <property type="evidence" value="ECO:0007669"/>
    <property type="project" value="InterPro"/>
</dbReference>
<dbReference type="InterPro" id="IPR036388">
    <property type="entry name" value="WH-like_DNA-bd_sf"/>
</dbReference>
<dbReference type="STRING" id="1805425.AUJ30_00280"/>
<dbReference type="SUPFAM" id="SSF46785">
    <property type="entry name" value="Winged helix' DNA-binding domain"/>
    <property type="match status" value="2"/>
</dbReference>
<evidence type="ECO:0000256" key="2">
    <source>
        <dbReference type="ARBA" id="ARBA00022618"/>
    </source>
</evidence>
<dbReference type="NCBIfam" id="TIGR00281">
    <property type="entry name" value="SMC-Scp complex subunit ScpB"/>
    <property type="match status" value="1"/>
</dbReference>
<evidence type="ECO:0000313" key="6">
    <source>
        <dbReference type="Proteomes" id="UP000182693"/>
    </source>
</evidence>
<dbReference type="InterPro" id="IPR005234">
    <property type="entry name" value="ScpB_csome_segregation"/>
</dbReference>